<evidence type="ECO:0000256" key="2">
    <source>
        <dbReference type="ARBA" id="ARBA00025743"/>
    </source>
</evidence>
<dbReference type="InterPro" id="IPR004045">
    <property type="entry name" value="Glutathione_S-Trfase_N"/>
</dbReference>
<reference evidence="5" key="1">
    <citation type="submission" date="2019-12" db="EMBL/GenBank/DDBJ databases">
        <title>Genome sequencing and annotation of Brassica cretica.</title>
        <authorList>
            <person name="Studholme D.J."/>
            <person name="Sarris P."/>
        </authorList>
    </citation>
    <scope>NUCLEOTIDE SEQUENCE</scope>
    <source>
        <strain evidence="5">PFS-109/04</strain>
        <tissue evidence="5">Leaf</tissue>
    </source>
</reference>
<keyword evidence="1" id="KW-0216">Detoxification</keyword>
<comment type="similarity">
    <text evidence="2">Belongs to the GST superfamily. Tau family.</text>
</comment>
<name>A0A8S9SP92_BRACR</name>
<keyword evidence="3" id="KW-0963">Cytoplasm</keyword>
<sequence length="204" mass="22703">MGSMNGSKNDECVRLLGAWPSPFVLRTRIALNLKRVAYEYLEEEDTLNSESVLNYNPVHKQIPILIHGNKPIRESLNIVMYVDETWLSGTYSIGFKGMVKYQVSIQKSSDGTKVGDGAVSSSSDVDTIECRNCKHSISSRSIALHEVFNIKQEPTDSPLLLIAYRFCGDMVEAGNSAADVRDKMRGLSEHKSTYLWFMATGKGS</sequence>
<dbReference type="PROSITE" id="PS50404">
    <property type="entry name" value="GST_NTER"/>
    <property type="match status" value="1"/>
</dbReference>
<dbReference type="AlphaFoldDB" id="A0A8S9SP92"/>
<dbReference type="PANTHER" id="PTHR11260">
    <property type="entry name" value="GLUTATHIONE S-TRANSFERASE, GST, SUPERFAMILY, GST DOMAIN CONTAINING"/>
    <property type="match status" value="1"/>
</dbReference>
<dbReference type="GO" id="GO:0005829">
    <property type="term" value="C:cytosol"/>
    <property type="evidence" value="ECO:0007669"/>
    <property type="project" value="UniProtKB-SubCell"/>
</dbReference>
<organism evidence="5 6">
    <name type="scientific">Brassica cretica</name>
    <name type="common">Mustard</name>
    <dbReference type="NCBI Taxonomy" id="69181"/>
    <lineage>
        <taxon>Eukaryota</taxon>
        <taxon>Viridiplantae</taxon>
        <taxon>Streptophyta</taxon>
        <taxon>Embryophyta</taxon>
        <taxon>Tracheophyta</taxon>
        <taxon>Spermatophyta</taxon>
        <taxon>Magnoliopsida</taxon>
        <taxon>eudicotyledons</taxon>
        <taxon>Gunneridae</taxon>
        <taxon>Pentapetalae</taxon>
        <taxon>rosids</taxon>
        <taxon>malvids</taxon>
        <taxon>Brassicales</taxon>
        <taxon>Brassicaceae</taxon>
        <taxon>Brassiceae</taxon>
        <taxon>Brassica</taxon>
    </lineage>
</organism>
<dbReference type="SUPFAM" id="SSF52833">
    <property type="entry name" value="Thioredoxin-like"/>
    <property type="match status" value="1"/>
</dbReference>
<dbReference type="PANTHER" id="PTHR11260:SF621">
    <property type="entry name" value="GLUTATHIONE S-TRANSFERASE U11"/>
    <property type="match status" value="1"/>
</dbReference>
<dbReference type="CDD" id="cd03058">
    <property type="entry name" value="GST_N_Tau"/>
    <property type="match status" value="1"/>
</dbReference>
<evidence type="ECO:0000313" key="6">
    <source>
        <dbReference type="Proteomes" id="UP000712600"/>
    </source>
</evidence>
<evidence type="ECO:0000259" key="4">
    <source>
        <dbReference type="PROSITE" id="PS50404"/>
    </source>
</evidence>
<evidence type="ECO:0000256" key="1">
    <source>
        <dbReference type="ARBA" id="ARBA00022575"/>
    </source>
</evidence>
<dbReference type="GO" id="GO:0006749">
    <property type="term" value="P:glutathione metabolic process"/>
    <property type="evidence" value="ECO:0007669"/>
    <property type="project" value="TreeGrafter"/>
</dbReference>
<accession>A0A8S9SP92</accession>
<dbReference type="GO" id="GO:0009407">
    <property type="term" value="P:toxin catabolic process"/>
    <property type="evidence" value="ECO:0007669"/>
    <property type="project" value="UniProtKB-ARBA"/>
</dbReference>
<evidence type="ECO:0000313" key="5">
    <source>
        <dbReference type="EMBL" id="KAF3601815.1"/>
    </source>
</evidence>
<dbReference type="Pfam" id="PF23580">
    <property type="entry name" value="Znf_XAF1_N"/>
    <property type="match status" value="1"/>
</dbReference>
<keyword evidence="3" id="KW-0808">Transferase</keyword>
<protein>
    <recommendedName>
        <fullName evidence="3">Glutathione S-transferase</fullName>
        <ecNumber evidence="3">2.5.1.18</ecNumber>
    </recommendedName>
</protein>
<gene>
    <name evidence="5" type="ORF">F2Q69_00034577</name>
</gene>
<dbReference type="EMBL" id="QGKX02000004">
    <property type="protein sequence ID" value="KAF3601815.1"/>
    <property type="molecule type" value="Genomic_DNA"/>
</dbReference>
<comment type="subcellular location">
    <subcellularLocation>
        <location evidence="3">Cytoplasm</location>
        <location evidence="3">Cytosol</location>
    </subcellularLocation>
</comment>
<dbReference type="InterPro" id="IPR045073">
    <property type="entry name" value="Omega/Tau-like"/>
</dbReference>
<comment type="catalytic activity">
    <reaction evidence="3">
        <text>RX + glutathione = an S-substituted glutathione + a halide anion + H(+)</text>
        <dbReference type="Rhea" id="RHEA:16437"/>
        <dbReference type="ChEBI" id="CHEBI:15378"/>
        <dbReference type="ChEBI" id="CHEBI:16042"/>
        <dbReference type="ChEBI" id="CHEBI:17792"/>
        <dbReference type="ChEBI" id="CHEBI:57925"/>
        <dbReference type="ChEBI" id="CHEBI:90779"/>
        <dbReference type="EC" id="2.5.1.18"/>
    </reaction>
</comment>
<dbReference type="Pfam" id="PF02798">
    <property type="entry name" value="GST_N"/>
    <property type="match status" value="1"/>
</dbReference>
<comment type="function">
    <text evidence="3">Is involved in the conjugation of reduced glutathione to a wide number of exogenous and endogenous hydrophobic electrophiles.</text>
</comment>
<dbReference type="EC" id="2.5.1.18" evidence="3"/>
<evidence type="ECO:0000256" key="3">
    <source>
        <dbReference type="RuleBase" id="RU369102"/>
    </source>
</evidence>
<dbReference type="Gene3D" id="3.40.30.10">
    <property type="entry name" value="Glutaredoxin"/>
    <property type="match status" value="1"/>
</dbReference>
<proteinExistence type="inferred from homology"/>
<feature type="domain" description="GST N-terminal" evidence="4">
    <location>
        <begin position="11"/>
        <end position="90"/>
    </location>
</feature>
<comment type="caution">
    <text evidence="5">The sequence shown here is derived from an EMBL/GenBank/DDBJ whole genome shotgun (WGS) entry which is preliminary data.</text>
</comment>
<dbReference type="GO" id="GO:0004364">
    <property type="term" value="F:glutathione transferase activity"/>
    <property type="evidence" value="ECO:0007669"/>
    <property type="project" value="UniProtKB-UniRule"/>
</dbReference>
<dbReference type="Proteomes" id="UP000712600">
    <property type="component" value="Unassembled WGS sequence"/>
</dbReference>
<dbReference type="InterPro" id="IPR036249">
    <property type="entry name" value="Thioredoxin-like_sf"/>
</dbReference>